<evidence type="ECO:0000313" key="10">
    <source>
        <dbReference type="EMBL" id="CUS38552.1"/>
    </source>
</evidence>
<keyword evidence="1 7" id="KW-0699">rRNA-binding</keyword>
<accession>A0A0S4LPT6</accession>
<dbReference type="PIRSF" id="PIRSF005814">
    <property type="entry name" value="MutS_YshD"/>
    <property type="match status" value="1"/>
</dbReference>
<keyword evidence="11" id="KW-1185">Reference proteome</keyword>
<dbReference type="GO" id="GO:0140664">
    <property type="term" value="F:ATP-dependent DNA damage sensor activity"/>
    <property type="evidence" value="ECO:0007669"/>
    <property type="project" value="InterPro"/>
</dbReference>
<dbReference type="InterPro" id="IPR007696">
    <property type="entry name" value="DNA_mismatch_repair_MutS_core"/>
</dbReference>
<feature type="binding site" evidence="7">
    <location>
        <begin position="341"/>
        <end position="348"/>
    </location>
    <ligand>
        <name>ATP</name>
        <dbReference type="ChEBI" id="CHEBI:30616"/>
    </ligand>
</feature>
<comment type="function">
    <text evidence="7">Acts as a ribosome collision sensor, splitting the ribosome into its 2 subunits. Detects stalled/collided 70S ribosomes which it binds and splits by an ATP-hydrolysis driven conformational change. Acts upstream of the ribosome quality control system (RQC), a ribosome-associated complex that mediates the extraction of incompletely synthesized nascent chains from stalled ribosomes and their subsequent degradation. Probably generates substrates for RQC.</text>
</comment>
<gene>
    <name evidence="10" type="primary">mutS</name>
    <name evidence="7" type="synonym">mutS2</name>
    <name evidence="7" type="synonym">rqcU</name>
    <name evidence="10" type="ORF">COMA1_50165</name>
</gene>
<dbReference type="GO" id="GO:0043023">
    <property type="term" value="F:ribosomal large subunit binding"/>
    <property type="evidence" value="ECO:0007669"/>
    <property type="project" value="UniProtKB-UniRule"/>
</dbReference>
<dbReference type="PANTHER" id="PTHR48466">
    <property type="entry name" value="OS10G0509000 PROTEIN-RELATED"/>
    <property type="match status" value="1"/>
</dbReference>
<dbReference type="SMART" id="SM00534">
    <property type="entry name" value="MUTSac"/>
    <property type="match status" value="1"/>
</dbReference>
<dbReference type="GO" id="GO:0030983">
    <property type="term" value="F:mismatched DNA binding"/>
    <property type="evidence" value="ECO:0007669"/>
    <property type="project" value="InterPro"/>
</dbReference>
<dbReference type="InterPro" id="IPR005747">
    <property type="entry name" value="MutS2"/>
</dbReference>
<dbReference type="InterPro" id="IPR000432">
    <property type="entry name" value="DNA_mismatch_repair_MutS_C"/>
</dbReference>
<keyword evidence="7 10" id="KW-0255">Endonuclease</keyword>
<dbReference type="OrthoDB" id="9808166at2"/>
<dbReference type="Gene3D" id="3.40.50.300">
    <property type="entry name" value="P-loop containing nucleotide triphosphate hydrolases"/>
    <property type="match status" value="1"/>
</dbReference>
<evidence type="ECO:0000256" key="5">
    <source>
        <dbReference type="ARBA" id="ARBA00022884"/>
    </source>
</evidence>
<feature type="coiled-coil region" evidence="8">
    <location>
        <begin position="542"/>
        <end position="632"/>
    </location>
</feature>
<keyword evidence="7" id="KW-0540">Nuclease</keyword>
<evidence type="ECO:0000256" key="4">
    <source>
        <dbReference type="ARBA" id="ARBA00022840"/>
    </source>
</evidence>
<dbReference type="Proteomes" id="UP000199032">
    <property type="component" value="Unassembled WGS sequence"/>
</dbReference>
<feature type="domain" description="Smr" evidence="9">
    <location>
        <begin position="730"/>
        <end position="805"/>
    </location>
</feature>
<dbReference type="GO" id="GO:0019843">
    <property type="term" value="F:rRNA binding"/>
    <property type="evidence" value="ECO:0007669"/>
    <property type="project" value="UniProtKB-UniRule"/>
</dbReference>
<dbReference type="SMART" id="SM00463">
    <property type="entry name" value="SMR"/>
    <property type="match status" value="1"/>
</dbReference>
<dbReference type="SUPFAM" id="SSF52540">
    <property type="entry name" value="P-loop containing nucleoside triphosphate hydrolases"/>
    <property type="match status" value="1"/>
</dbReference>
<evidence type="ECO:0000313" key="11">
    <source>
        <dbReference type="Proteomes" id="UP000199032"/>
    </source>
</evidence>
<organism evidence="10 11">
    <name type="scientific">Candidatus Nitrospira nitrosa</name>
    <dbReference type="NCBI Taxonomy" id="1742972"/>
    <lineage>
        <taxon>Bacteria</taxon>
        <taxon>Pseudomonadati</taxon>
        <taxon>Nitrospirota</taxon>
        <taxon>Nitrospiria</taxon>
        <taxon>Nitrospirales</taxon>
        <taxon>Nitrospiraceae</taxon>
        <taxon>Nitrospira</taxon>
    </lineage>
</organism>
<comment type="subunit">
    <text evidence="7">Homodimer. Binds to stalled ribosomes, contacting rRNA.</text>
</comment>
<keyword evidence="8" id="KW-0175">Coiled coil</keyword>
<dbReference type="SUPFAM" id="SSF160443">
    <property type="entry name" value="SMR domain-like"/>
    <property type="match status" value="1"/>
</dbReference>
<protein>
    <recommendedName>
        <fullName evidence="7">Endonuclease MutS2</fullName>
        <ecNumber evidence="7">3.1.-.-</ecNumber>
    </recommendedName>
    <alternativeName>
        <fullName evidence="7">Ribosome-associated protein quality control-upstream factor</fullName>
        <shortName evidence="7">RQC-upstream factor</shortName>
        <shortName evidence="7">RqcU</shortName>
        <ecNumber evidence="7">3.6.4.-</ecNumber>
    </alternativeName>
</protein>
<dbReference type="HAMAP" id="MF_00092">
    <property type="entry name" value="MutS2"/>
    <property type="match status" value="1"/>
</dbReference>
<dbReference type="InterPro" id="IPR036063">
    <property type="entry name" value="Smr_dom_sf"/>
</dbReference>
<dbReference type="EMBL" id="CZQA01000011">
    <property type="protein sequence ID" value="CUS38552.1"/>
    <property type="molecule type" value="Genomic_DNA"/>
</dbReference>
<reference evidence="10 11" key="1">
    <citation type="submission" date="2015-10" db="EMBL/GenBank/DDBJ databases">
        <authorList>
            <person name="Gilbert D.G."/>
        </authorList>
    </citation>
    <scope>NUCLEOTIDE SEQUENCE [LARGE SCALE GENOMIC DNA]</scope>
    <source>
        <strain evidence="10">COMA1</strain>
    </source>
</reference>
<comment type="function">
    <text evidence="7">Endonuclease that is involved in the suppression of homologous recombination and thus may have a key role in the control of bacterial genetic diversity.</text>
</comment>
<dbReference type="GO" id="GO:0004519">
    <property type="term" value="F:endonuclease activity"/>
    <property type="evidence" value="ECO:0007669"/>
    <property type="project" value="UniProtKB-UniRule"/>
</dbReference>
<dbReference type="NCBIfam" id="TIGR01069">
    <property type="entry name" value="mutS2"/>
    <property type="match status" value="1"/>
</dbReference>
<dbReference type="InterPro" id="IPR027417">
    <property type="entry name" value="P-loop_NTPase"/>
</dbReference>
<keyword evidence="5 7" id="KW-0694">RNA-binding</keyword>
<evidence type="ECO:0000256" key="3">
    <source>
        <dbReference type="ARBA" id="ARBA00022801"/>
    </source>
</evidence>
<dbReference type="Gene3D" id="3.30.1370.110">
    <property type="match status" value="1"/>
</dbReference>
<proteinExistence type="inferred from homology"/>
<evidence type="ECO:0000259" key="9">
    <source>
        <dbReference type="PROSITE" id="PS50828"/>
    </source>
</evidence>
<dbReference type="InterPro" id="IPR036187">
    <property type="entry name" value="DNA_mismatch_repair_MutS_sf"/>
</dbReference>
<comment type="similarity">
    <text evidence="7">Belongs to the DNA mismatch repair MutS family. MutS2 subfamily.</text>
</comment>
<dbReference type="SUPFAM" id="SSF48334">
    <property type="entry name" value="DNA repair protein MutS, domain III"/>
    <property type="match status" value="1"/>
</dbReference>
<dbReference type="FunFam" id="3.40.50.300:FF:000830">
    <property type="entry name" value="Endonuclease MutS2"/>
    <property type="match status" value="1"/>
</dbReference>
<dbReference type="AlphaFoldDB" id="A0A0S4LPT6"/>
<dbReference type="PANTHER" id="PTHR48466:SF2">
    <property type="entry name" value="OS10G0509000 PROTEIN"/>
    <property type="match status" value="1"/>
</dbReference>
<dbReference type="InterPro" id="IPR045076">
    <property type="entry name" value="MutS"/>
</dbReference>
<dbReference type="GO" id="GO:0006298">
    <property type="term" value="P:mismatch repair"/>
    <property type="evidence" value="ECO:0007669"/>
    <property type="project" value="InterPro"/>
</dbReference>
<evidence type="ECO:0000256" key="7">
    <source>
        <dbReference type="HAMAP-Rule" id="MF_00092"/>
    </source>
</evidence>
<sequence length="805" mass="88712">MAQILSEQAAQVVEWPRVLDYVAQQAQSAIGGTKCRTLVLSSELEVARRRQQETTEMVRLVEGSDPPPSLAFPDIREQLIRAEKGGVLEVGELRDCAITLALMVELERYAQVHQDEIQALAQVFEPLHLTKGLRGLQHAIEHAIQPDGFMKDTASPELRRLTHQAQGLKQEMRGQLEQILHSRRYEDVLQESYFAQREGRYVVPVKADMRGRIPGIVHDVSASGATVFLEPRELVELNNSIKVTDLEIEREVQRILRELTALVAVQADAMAQGIGALVDCDVIRAKAEMSRRLKCNPITLNDMGRVVLKQARHPLLLLTKEQVVANDILMDETIRVLVISGPNTGGKTVTLKIVGLFALMVRAGLHLPCAPESEMALFTDLYADIGDAQDLSRDLSSFSAHMTQMIRLLSERTDCSTTDVAAPPRSLVLLDEPVTSTDPQEGAALAEALLCRLAELNMKVVATTHYRGLKELAQTTPGFANASVEFDVERLAPTYRVFMGMPGGSSALEIARRLGMDERLVNEARRRLHRTDQRLDLMMADLQRTQRQLADDGERARQARQAAEQAARDAEVLRVQLEQAEQEAKRGLKKKIGEQFQRARAEVQATVDSLKREQKLIKAKETKQRLHELETKARQELLPVTVPIPLEQLGVGDIVEITGLGMTGSLLEIPHGKKRVRVKVGEGEILATVSNLVGLARETDATAAAPAPVAAPARRVSTSNGLGLDEQTVVDVRGQAMDEALDQVVAALDRATLDGAPFLRVIHGHGTGRLKSSLREYLKSSPYVAEFRPGDRAEGGDGVTVAKLR</sequence>
<dbReference type="Pfam" id="PF00488">
    <property type="entry name" value="MutS_V"/>
    <property type="match status" value="1"/>
</dbReference>
<dbReference type="SMART" id="SM00533">
    <property type="entry name" value="MUTSd"/>
    <property type="match status" value="1"/>
</dbReference>
<dbReference type="GO" id="GO:0016887">
    <property type="term" value="F:ATP hydrolysis activity"/>
    <property type="evidence" value="ECO:0007669"/>
    <property type="project" value="InterPro"/>
</dbReference>
<dbReference type="Pfam" id="PF01713">
    <property type="entry name" value="Smr"/>
    <property type="match status" value="1"/>
</dbReference>
<evidence type="ECO:0000256" key="1">
    <source>
        <dbReference type="ARBA" id="ARBA00022730"/>
    </source>
</evidence>
<dbReference type="PROSITE" id="PS50828">
    <property type="entry name" value="SMR"/>
    <property type="match status" value="1"/>
</dbReference>
<dbReference type="RefSeq" id="WP_090750839.1">
    <property type="nucleotide sequence ID" value="NZ_CZQA01000011.1"/>
</dbReference>
<evidence type="ECO:0000256" key="8">
    <source>
        <dbReference type="SAM" id="Coils"/>
    </source>
</evidence>
<dbReference type="GO" id="GO:0005524">
    <property type="term" value="F:ATP binding"/>
    <property type="evidence" value="ECO:0007669"/>
    <property type="project" value="UniProtKB-UniRule"/>
</dbReference>
<keyword evidence="2 7" id="KW-0547">Nucleotide-binding</keyword>
<dbReference type="InterPro" id="IPR002625">
    <property type="entry name" value="Smr_dom"/>
</dbReference>
<keyword evidence="6 7" id="KW-0238">DNA-binding</keyword>
<dbReference type="STRING" id="1742972.COMA1_50165"/>
<dbReference type="EC" id="3.1.-.-" evidence="7"/>
<evidence type="ECO:0000256" key="6">
    <source>
        <dbReference type="ARBA" id="ARBA00023125"/>
    </source>
</evidence>
<evidence type="ECO:0000256" key="2">
    <source>
        <dbReference type="ARBA" id="ARBA00022741"/>
    </source>
</evidence>
<dbReference type="GO" id="GO:0072344">
    <property type="term" value="P:rescue of stalled ribosome"/>
    <property type="evidence" value="ECO:0007669"/>
    <property type="project" value="UniProtKB-UniRule"/>
</dbReference>
<keyword evidence="4 7" id="KW-0067">ATP-binding</keyword>
<name>A0A0S4LPT6_9BACT</name>
<keyword evidence="3 7" id="KW-0378">Hydrolase</keyword>
<dbReference type="EC" id="3.6.4.-" evidence="7"/>
<dbReference type="GO" id="GO:0045910">
    <property type="term" value="P:negative regulation of DNA recombination"/>
    <property type="evidence" value="ECO:0007669"/>
    <property type="project" value="InterPro"/>
</dbReference>